<comment type="caution">
    <text evidence="1">The sequence shown here is derived from an EMBL/GenBank/DDBJ whole genome shotgun (WGS) entry which is preliminary data.</text>
</comment>
<sequence>MNEKMEDRVEKAVALFKSGYNCSQSVVAAFADMYGFTEQQALRMGAAFGGGIGRMRETCGAACGMFLIAGLEKGTIEASDRAGKAATYALVQELAAEFKKRNGSLICRELLGLNKKESLSSLPEERTPHYYAKRPCAKMVEEAARIWAEYLEKHPK</sequence>
<dbReference type="HOGENOM" id="CLU_091283_1_0_10"/>
<dbReference type="Proteomes" id="UP000016496">
    <property type="component" value="Unassembled WGS sequence"/>
</dbReference>
<name>U2E3Z9_9BACE</name>
<dbReference type="PATRIC" id="fig|1321819.3.peg.211"/>
<dbReference type="EMBL" id="AWSV01000013">
    <property type="protein sequence ID" value="ERI88907.1"/>
    <property type="molecule type" value="Genomic_DNA"/>
</dbReference>
<dbReference type="NCBIfam" id="TIGR01909">
    <property type="entry name" value="C_GCAxxG_C_C"/>
    <property type="match status" value="1"/>
</dbReference>
<accession>U2E3Z9</accession>
<evidence type="ECO:0000313" key="1">
    <source>
        <dbReference type="EMBL" id="ERI88907.1"/>
    </source>
</evidence>
<dbReference type="Pfam" id="PF09719">
    <property type="entry name" value="C_GCAxxG_C_C"/>
    <property type="match status" value="1"/>
</dbReference>
<reference evidence="1 2" key="1">
    <citation type="submission" date="2013-08" db="EMBL/GenBank/DDBJ databases">
        <authorList>
            <person name="Weinstock G."/>
            <person name="Sodergren E."/>
            <person name="Wylie T."/>
            <person name="Fulton L."/>
            <person name="Fulton R."/>
            <person name="Fronick C."/>
            <person name="O'Laughlin M."/>
            <person name="Godfrey J."/>
            <person name="Miner T."/>
            <person name="Herter B."/>
            <person name="Appelbaum E."/>
            <person name="Cordes M."/>
            <person name="Lek S."/>
            <person name="Wollam A."/>
            <person name="Pepin K.H."/>
            <person name="Palsikar V.B."/>
            <person name="Mitreva M."/>
            <person name="Wilson R.K."/>
        </authorList>
    </citation>
    <scope>NUCLEOTIDE SEQUENCE [LARGE SCALE GENOMIC DNA]</scope>
    <source>
        <strain evidence="1 2">F0041</strain>
    </source>
</reference>
<proteinExistence type="predicted"/>
<evidence type="ECO:0000313" key="2">
    <source>
        <dbReference type="Proteomes" id="UP000016496"/>
    </source>
</evidence>
<dbReference type="InterPro" id="IPR010181">
    <property type="entry name" value="CGCAxxGCC_motif"/>
</dbReference>
<dbReference type="AlphaFoldDB" id="U2E3Z9"/>
<organism evidence="1 2">
    <name type="scientific">Bacteroides pyogenes F0041</name>
    <dbReference type="NCBI Taxonomy" id="1321819"/>
    <lineage>
        <taxon>Bacteria</taxon>
        <taxon>Pseudomonadati</taxon>
        <taxon>Bacteroidota</taxon>
        <taxon>Bacteroidia</taxon>
        <taxon>Bacteroidales</taxon>
        <taxon>Bacteroidaceae</taxon>
        <taxon>Bacteroides</taxon>
    </lineage>
</organism>
<protein>
    <submittedName>
        <fullName evidence="1">Oxidoreductase</fullName>
    </submittedName>
</protein>
<gene>
    <name evidence="1" type="ORF">HMPREF1981_00223</name>
</gene>